<feature type="compositionally biased region" description="Low complexity" evidence="2">
    <location>
        <begin position="319"/>
        <end position="328"/>
    </location>
</feature>
<keyword evidence="5" id="KW-1185">Reference proteome</keyword>
<dbReference type="InParanoid" id="B0XCF1"/>
<feature type="region of interest" description="Disordered" evidence="2">
    <location>
        <begin position="372"/>
        <end position="576"/>
    </location>
</feature>
<dbReference type="VEuPathDB" id="VectorBase:CPIJ017182"/>
<dbReference type="OrthoDB" id="10261302at2759"/>
<feature type="compositionally biased region" description="Polar residues" evidence="2">
    <location>
        <begin position="174"/>
        <end position="188"/>
    </location>
</feature>
<feature type="compositionally biased region" description="Low complexity" evidence="2">
    <location>
        <begin position="201"/>
        <end position="216"/>
    </location>
</feature>
<gene>
    <name evidence="4" type="primary">6050775</name>
    <name evidence="3" type="ORF">CpipJ_CPIJ017182</name>
</gene>
<evidence type="ECO:0000313" key="5">
    <source>
        <dbReference type="Proteomes" id="UP000002320"/>
    </source>
</evidence>
<feature type="compositionally biased region" description="Low complexity" evidence="2">
    <location>
        <begin position="113"/>
        <end position="123"/>
    </location>
</feature>
<dbReference type="EnsemblMetazoa" id="CPIJ017182-RA">
    <property type="protein sequence ID" value="CPIJ017182-PA"/>
    <property type="gene ID" value="CPIJ017182"/>
</dbReference>
<feature type="compositionally biased region" description="Basic and acidic residues" evidence="2">
    <location>
        <begin position="629"/>
        <end position="643"/>
    </location>
</feature>
<feature type="region of interest" description="Disordered" evidence="2">
    <location>
        <begin position="628"/>
        <end position="652"/>
    </location>
</feature>
<feature type="compositionally biased region" description="Basic and acidic residues" evidence="2">
    <location>
        <begin position="307"/>
        <end position="316"/>
    </location>
</feature>
<dbReference type="InterPro" id="IPR036770">
    <property type="entry name" value="Ankyrin_rpt-contain_sf"/>
</dbReference>
<dbReference type="HOGENOM" id="CLU_394976_0_0_1"/>
<reference evidence="3" key="1">
    <citation type="submission" date="2007-03" db="EMBL/GenBank/DDBJ databases">
        <title>Annotation of Culex pipiens quinquefasciatus.</title>
        <authorList>
            <consortium name="The Broad Institute Genome Sequencing Platform"/>
            <person name="Atkinson P.W."/>
            <person name="Hemingway J."/>
            <person name="Christensen B.M."/>
            <person name="Higgs S."/>
            <person name="Kodira C."/>
            <person name="Hannick L."/>
            <person name="Megy K."/>
            <person name="O'Leary S."/>
            <person name="Pearson M."/>
            <person name="Haas B.J."/>
            <person name="Mauceli E."/>
            <person name="Wortman J.R."/>
            <person name="Lee N.H."/>
            <person name="Guigo R."/>
            <person name="Stanke M."/>
            <person name="Alvarado L."/>
            <person name="Amedeo P."/>
            <person name="Antoine C.H."/>
            <person name="Arensburger P."/>
            <person name="Bidwell S.L."/>
            <person name="Crawford M."/>
            <person name="Camaro F."/>
            <person name="Devon K."/>
            <person name="Engels R."/>
            <person name="Hammond M."/>
            <person name="Howarth C."/>
            <person name="Koehrsen M."/>
            <person name="Lawson D."/>
            <person name="Montgomery P."/>
            <person name="Nene V."/>
            <person name="Nusbaum C."/>
            <person name="Puiu D."/>
            <person name="Romero-Severson J."/>
            <person name="Severson D.W."/>
            <person name="Shumway M."/>
            <person name="Sisk P."/>
            <person name="Stolte C."/>
            <person name="Zeng Q."/>
            <person name="Eisenstadt E."/>
            <person name="Fraser-Liggett C."/>
            <person name="Strausberg R."/>
            <person name="Galagan J."/>
            <person name="Birren B."/>
            <person name="Collins F.H."/>
        </authorList>
    </citation>
    <scope>NUCLEOTIDE SEQUENCE [LARGE SCALE GENOMIC DNA]</scope>
    <source>
        <strain evidence="3">JHB</strain>
    </source>
</reference>
<dbReference type="STRING" id="7176.B0XCF1"/>
<feature type="region of interest" description="Disordered" evidence="2">
    <location>
        <begin position="239"/>
        <end position="330"/>
    </location>
</feature>
<proteinExistence type="predicted"/>
<feature type="compositionally biased region" description="Basic and acidic residues" evidence="2">
    <location>
        <begin position="58"/>
        <end position="68"/>
    </location>
</feature>
<dbReference type="OMA" id="CKSIMWI"/>
<dbReference type="AlphaFoldDB" id="B0XCF1"/>
<feature type="compositionally biased region" description="Pro residues" evidence="2">
    <location>
        <begin position="492"/>
        <end position="503"/>
    </location>
</feature>
<feature type="region of interest" description="Disordered" evidence="2">
    <location>
        <begin position="1"/>
        <end position="27"/>
    </location>
</feature>
<reference evidence="4" key="2">
    <citation type="submission" date="2021-02" db="UniProtKB">
        <authorList>
            <consortium name="EnsemblMetazoa"/>
        </authorList>
    </citation>
    <scope>IDENTIFICATION</scope>
    <source>
        <strain evidence="4">JHB</strain>
    </source>
</reference>
<dbReference type="PROSITE" id="PS50088">
    <property type="entry name" value="ANK_REPEAT"/>
    <property type="match status" value="1"/>
</dbReference>
<dbReference type="InterPro" id="IPR002110">
    <property type="entry name" value="Ankyrin_rpt"/>
</dbReference>
<feature type="repeat" description="ANK" evidence="1">
    <location>
        <begin position="28"/>
        <end position="60"/>
    </location>
</feature>
<organism>
    <name type="scientific">Culex quinquefasciatus</name>
    <name type="common">Southern house mosquito</name>
    <name type="synonym">Culex pungens</name>
    <dbReference type="NCBI Taxonomy" id="7176"/>
    <lineage>
        <taxon>Eukaryota</taxon>
        <taxon>Metazoa</taxon>
        <taxon>Ecdysozoa</taxon>
        <taxon>Arthropoda</taxon>
        <taxon>Hexapoda</taxon>
        <taxon>Insecta</taxon>
        <taxon>Pterygota</taxon>
        <taxon>Neoptera</taxon>
        <taxon>Endopterygota</taxon>
        <taxon>Diptera</taxon>
        <taxon>Nematocera</taxon>
        <taxon>Culicoidea</taxon>
        <taxon>Culicidae</taxon>
        <taxon>Culicinae</taxon>
        <taxon>Culicini</taxon>
        <taxon>Culex</taxon>
        <taxon>Culex</taxon>
    </lineage>
</organism>
<keyword evidence="1" id="KW-0040">ANK repeat</keyword>
<protein>
    <submittedName>
        <fullName evidence="3 4">Forked protein</fullName>
    </submittedName>
</protein>
<dbReference type="Gene3D" id="1.25.40.20">
    <property type="entry name" value="Ankyrin repeat-containing domain"/>
    <property type="match status" value="1"/>
</dbReference>
<feature type="compositionally biased region" description="Low complexity" evidence="2">
    <location>
        <begin position="504"/>
        <end position="546"/>
    </location>
</feature>
<name>B0XCF1_CULQU</name>
<feature type="compositionally biased region" description="Low complexity" evidence="2">
    <location>
        <begin position="140"/>
        <end position="166"/>
    </location>
</feature>
<feature type="region of interest" description="Disordered" evidence="2">
    <location>
        <begin position="140"/>
        <end position="216"/>
    </location>
</feature>
<evidence type="ECO:0000313" key="4">
    <source>
        <dbReference type="EnsemblMetazoa" id="CPIJ017182-PA"/>
    </source>
</evidence>
<feature type="compositionally biased region" description="Polar residues" evidence="2">
    <location>
        <begin position="468"/>
        <end position="485"/>
    </location>
</feature>
<dbReference type="EMBL" id="DS232688">
    <property type="protein sequence ID" value="EDS44781.1"/>
    <property type="molecule type" value="Genomic_DNA"/>
</dbReference>
<sequence length="698" mass="74633">MQLVGETPLEIRKGVEDQGVDPNLRDGDGATPLHFAASRGHLTAVRWLLSHGAKLSLDKSDHDARDSSRVLTRCQHGTQPGGGTPAKSPPAGPVRIAPAASGGHSTATIRDGPSSSRSESPRSITRAAITAAVNYSKNKSASSVVSGHHHSSSGNNNNNNTMMSKSSSEDGLYTRQSPDSYYGTTTVPPNDGVYINPMRNGSSTPPSPSGSVSGESFFLHDPQEVIYNRVKDLFDSDLSSSVKDERTSNSRAMTVQVEVHSSSSGAASGSDEDLSVSSSNSGGGHNGHGHHHHNGGAGDRGSVLGIERNKPPELKRSNSKASSAAAASAHDHDYEDIYLVREEARYGTKTRNGTVSNKEQMLINKRNNLYEQQQLQQQQQQQQSNGKHRPYDLPKNYKTTNLGKANGSQQKSSGSRQTSAADLRNNDNAYESVCSPEDTHERTKLAQRHSLPNGGAAIANGGVGGVERSNSGASSSKNVKRSGSMNDGRAVGPPPPPLPPPLKAPSSSSSQYQQQQLHYQQQQQSHYGSQTSKQSASASASNSNSNFYLHKHMSPAPPGSASGGMVLNGGGHQQNAQHDYYNQLPQMQHLQEAPDSDSGLEVVEEATLKPSDLIRGNHNRSMSIISEQGGKEGVGDRGEEYAKTKHPPRSGSVGLSGLEEEMEKCLCLFNHLVSWCSSKCKSIMWIIKCSSSRLQQQQ</sequence>
<feature type="region of interest" description="Disordered" evidence="2">
    <location>
        <begin position="58"/>
        <end position="123"/>
    </location>
</feature>
<dbReference type="SMART" id="SM00248">
    <property type="entry name" value="ANK"/>
    <property type="match status" value="1"/>
</dbReference>
<dbReference type="eggNOG" id="KOG0504">
    <property type="taxonomic scope" value="Eukaryota"/>
</dbReference>
<evidence type="ECO:0000313" key="3">
    <source>
        <dbReference type="EMBL" id="EDS44781.1"/>
    </source>
</evidence>
<dbReference type="VEuPathDB" id="VectorBase:CQUJHB002256"/>
<dbReference type="KEGG" id="cqu:CpipJ_CPIJ017182"/>
<dbReference type="Proteomes" id="UP000002320">
    <property type="component" value="Unassembled WGS sequence"/>
</dbReference>
<evidence type="ECO:0000256" key="1">
    <source>
        <dbReference type="PROSITE-ProRule" id="PRU00023"/>
    </source>
</evidence>
<accession>B0XCF1</accession>
<dbReference type="Pfam" id="PF13857">
    <property type="entry name" value="Ank_5"/>
    <property type="match status" value="1"/>
</dbReference>
<evidence type="ECO:0000256" key="2">
    <source>
        <dbReference type="SAM" id="MobiDB-lite"/>
    </source>
</evidence>
<feature type="compositionally biased region" description="Polar residues" evidence="2">
    <location>
        <begin position="397"/>
        <end position="420"/>
    </location>
</feature>
<feature type="compositionally biased region" description="Low complexity" evidence="2">
    <location>
        <begin position="372"/>
        <end position="383"/>
    </location>
</feature>
<dbReference type="PROSITE" id="PS50297">
    <property type="entry name" value="ANK_REP_REGION"/>
    <property type="match status" value="1"/>
</dbReference>
<dbReference type="SUPFAM" id="SSF48403">
    <property type="entry name" value="Ankyrin repeat"/>
    <property type="match status" value="1"/>
</dbReference>